<keyword evidence="1" id="KW-0488">Methylation</keyword>
<dbReference type="PROSITE" id="PS00409">
    <property type="entry name" value="PROKAR_NTER_METHYL"/>
    <property type="match status" value="1"/>
</dbReference>
<dbReference type="RefSeq" id="WP_221249166.1">
    <property type="nucleotide sequence ID" value="NZ_AP024355.1"/>
</dbReference>
<proteinExistence type="predicted"/>
<dbReference type="PANTHER" id="PTHR30093:SF47">
    <property type="entry name" value="TYPE IV PILUS NON-CORE MINOR PILIN PILE"/>
    <property type="match status" value="1"/>
</dbReference>
<dbReference type="EMBL" id="AP024355">
    <property type="protein sequence ID" value="BCR05762.1"/>
    <property type="molecule type" value="Genomic_DNA"/>
</dbReference>
<keyword evidence="2" id="KW-0472">Membrane</keyword>
<accession>A0ABM8HV17</accession>
<dbReference type="PRINTS" id="PR00813">
    <property type="entry name" value="BCTERIALGSPG"/>
</dbReference>
<gene>
    <name evidence="3" type="primary">oxpG</name>
    <name evidence="3" type="ORF">DESUT3_28310</name>
</gene>
<name>A0ABM8HV17_9BACT</name>
<keyword evidence="2" id="KW-1133">Transmembrane helix</keyword>
<dbReference type="Pfam" id="PF07963">
    <property type="entry name" value="N_methyl"/>
    <property type="match status" value="1"/>
</dbReference>
<reference evidence="3 4" key="2">
    <citation type="journal article" date="2021" name="Int. J. Syst. Evol. Microbiol.">
        <title>Isolation and Polyphasic Characterization of Desulfuromonas versatilis sp. Nov., an Electrogenic Bacteria Capable of Versatile Metabolism Isolated from a Graphene Oxide-Reducing Enrichment Culture.</title>
        <authorList>
            <person name="Xie L."/>
            <person name="Yoshida N."/>
            <person name="Ishii S."/>
            <person name="Meng L."/>
        </authorList>
    </citation>
    <scope>NUCLEOTIDE SEQUENCE [LARGE SCALE GENOMIC DNA]</scope>
    <source>
        <strain evidence="3 4">NIT-T3</strain>
    </source>
</reference>
<dbReference type="PANTHER" id="PTHR30093">
    <property type="entry name" value="GENERAL SECRETION PATHWAY PROTEIN G"/>
    <property type="match status" value="1"/>
</dbReference>
<dbReference type="Gene3D" id="3.30.700.10">
    <property type="entry name" value="Glycoprotein, Type 4 Pilin"/>
    <property type="match status" value="1"/>
</dbReference>
<dbReference type="Proteomes" id="UP001319827">
    <property type="component" value="Chromosome"/>
</dbReference>
<dbReference type="InterPro" id="IPR000983">
    <property type="entry name" value="Bac_GSPG_pilin"/>
</dbReference>
<dbReference type="InterPro" id="IPR012902">
    <property type="entry name" value="N_methyl_site"/>
</dbReference>
<organism evidence="3 4">
    <name type="scientific">Desulfuromonas versatilis</name>
    <dbReference type="NCBI Taxonomy" id="2802975"/>
    <lineage>
        <taxon>Bacteria</taxon>
        <taxon>Pseudomonadati</taxon>
        <taxon>Thermodesulfobacteriota</taxon>
        <taxon>Desulfuromonadia</taxon>
        <taxon>Desulfuromonadales</taxon>
        <taxon>Desulfuromonadaceae</taxon>
        <taxon>Desulfuromonas</taxon>
    </lineage>
</organism>
<dbReference type="NCBIfam" id="TIGR02532">
    <property type="entry name" value="IV_pilin_GFxxxE"/>
    <property type="match status" value="1"/>
</dbReference>
<keyword evidence="4" id="KW-1185">Reference proteome</keyword>
<dbReference type="InterPro" id="IPR045584">
    <property type="entry name" value="Pilin-like"/>
</dbReference>
<keyword evidence="2" id="KW-0812">Transmembrane</keyword>
<evidence type="ECO:0000313" key="3">
    <source>
        <dbReference type="EMBL" id="BCR05762.1"/>
    </source>
</evidence>
<dbReference type="SUPFAM" id="SSF54523">
    <property type="entry name" value="Pili subunits"/>
    <property type="match status" value="1"/>
</dbReference>
<protein>
    <submittedName>
        <fullName evidence="3">Type II secretion system pseudopilin OxpG</fullName>
    </submittedName>
</protein>
<feature type="transmembrane region" description="Helical" evidence="2">
    <location>
        <begin position="12"/>
        <end position="34"/>
    </location>
</feature>
<evidence type="ECO:0000256" key="2">
    <source>
        <dbReference type="SAM" id="Phobius"/>
    </source>
</evidence>
<reference evidence="3 4" key="1">
    <citation type="journal article" date="2016" name="C (Basel)">
        <title>Selective Growth of and Electricity Production by Marine Exoelectrogenic Bacteria in Self-Aggregated Hydrogel of Microbially Reduced Graphene Oxide.</title>
        <authorList>
            <person name="Yoshida N."/>
            <person name="Goto Y."/>
            <person name="Miyata Y."/>
        </authorList>
    </citation>
    <scope>NUCLEOTIDE SEQUENCE [LARGE SCALE GENOMIC DNA]</scope>
    <source>
        <strain evidence="3 4">NIT-T3</strain>
    </source>
</reference>
<evidence type="ECO:0000313" key="4">
    <source>
        <dbReference type="Proteomes" id="UP001319827"/>
    </source>
</evidence>
<evidence type="ECO:0000256" key="1">
    <source>
        <dbReference type="ARBA" id="ARBA00022481"/>
    </source>
</evidence>
<sequence length="136" mass="15226">MSLLKTQRGNARGFTLIELLIVMTIIGILASIAVPSYQRSLIKAREAVLLEDLYQIRRAIDAYFADKAQYPNDLAELVENRYLRGIPVDPFTQSSETWETIPPEPGPDGEFVEGGVFDVHSSSDLVGLNGIPYREW</sequence>